<feature type="domain" description="Spore germination GerAC-like C-terminal" evidence="8">
    <location>
        <begin position="221"/>
        <end position="385"/>
    </location>
</feature>
<dbReference type="PANTHER" id="PTHR35789:SF1">
    <property type="entry name" value="SPORE GERMINATION PROTEIN B3"/>
    <property type="match status" value="1"/>
</dbReference>
<dbReference type="PROSITE" id="PS51257">
    <property type="entry name" value="PROKAR_LIPOPROTEIN"/>
    <property type="match status" value="1"/>
</dbReference>
<keyword evidence="3" id="KW-0309">Germination</keyword>
<reference evidence="10 11" key="1">
    <citation type="submission" date="2020-08" db="EMBL/GenBank/DDBJ databases">
        <title>Cohnella phylogeny.</title>
        <authorList>
            <person name="Dunlap C."/>
        </authorList>
    </citation>
    <scope>NUCLEOTIDE SEQUENCE [LARGE SCALE GENOMIC DNA]</scope>
    <source>
        <strain evidence="10 11">DSM 25239</strain>
    </source>
</reference>
<keyword evidence="7" id="KW-0449">Lipoprotein</keyword>
<dbReference type="GO" id="GO:0016020">
    <property type="term" value="C:membrane"/>
    <property type="evidence" value="ECO:0007669"/>
    <property type="project" value="UniProtKB-SubCell"/>
</dbReference>
<name>A0A841U1F3_9BACL</name>
<dbReference type="EMBL" id="JACJVR010000097">
    <property type="protein sequence ID" value="MBB6694597.1"/>
    <property type="molecule type" value="Genomic_DNA"/>
</dbReference>
<evidence type="ECO:0000256" key="6">
    <source>
        <dbReference type="ARBA" id="ARBA00023139"/>
    </source>
</evidence>
<dbReference type="InterPro" id="IPR046953">
    <property type="entry name" value="Spore_GerAC-like_C"/>
</dbReference>
<dbReference type="Gene3D" id="3.30.300.210">
    <property type="entry name" value="Nutrient germinant receptor protein C, domain 3"/>
    <property type="match status" value="1"/>
</dbReference>
<sequence length="394" mass="44412">MRLVIPSALRRIALGLSAALPLLLSGCWSKQELNDRSFVSTLMIDRTEEGLTEVSAMFLLPNRVTTGLSNSTTNQKPYALVSGRGRDIAEAFQRFQRDLPRYVTWGHMQVIIVGDRYARAGLAPLLDFLVRMPDFRLRVYVFHFAGEARELSKISSLFERFPTEVWREFAHMKQAPPVQSRELLYAQWNNLGDGYLPGLNLGHKDIPTERERVEWSGIAPAALIKDNKVTDLFTEEETTGVLLLNSRVPETVFTVPIPGPGNGLASARLVDVTQRTGASRRGDRVTIRTRIRAEADLITIQSPLDLTKPESIRKIERALEERLGELAAAAARKARAHQADAFQWSEYVKYGYPSLWKKWSGSLRENLAENVSPKFDVRVHLRNTGESRSSLTNK</sequence>
<keyword evidence="11" id="KW-1185">Reference proteome</keyword>
<accession>A0A841U1F3</accession>
<evidence type="ECO:0000313" key="11">
    <source>
        <dbReference type="Proteomes" id="UP000553776"/>
    </source>
</evidence>
<evidence type="ECO:0000256" key="2">
    <source>
        <dbReference type="ARBA" id="ARBA00007886"/>
    </source>
</evidence>
<feature type="domain" description="Spore germination protein N-terminal" evidence="9">
    <location>
        <begin position="30"/>
        <end position="199"/>
    </location>
</feature>
<comment type="subcellular location">
    <subcellularLocation>
        <location evidence="1">Membrane</location>
        <topology evidence="1">Lipid-anchor</topology>
    </subcellularLocation>
</comment>
<evidence type="ECO:0000256" key="5">
    <source>
        <dbReference type="ARBA" id="ARBA00023136"/>
    </source>
</evidence>
<dbReference type="AlphaFoldDB" id="A0A841U1F3"/>
<keyword evidence="5" id="KW-0472">Membrane</keyword>
<gene>
    <name evidence="10" type="ORF">H7B90_24680</name>
</gene>
<dbReference type="PANTHER" id="PTHR35789">
    <property type="entry name" value="SPORE GERMINATION PROTEIN B3"/>
    <property type="match status" value="1"/>
</dbReference>
<protein>
    <submittedName>
        <fullName evidence="10">Ger(X)C family spore germination protein</fullName>
    </submittedName>
</protein>
<keyword evidence="6" id="KW-0564">Palmitate</keyword>
<dbReference type="InterPro" id="IPR057336">
    <property type="entry name" value="GerAC_N"/>
</dbReference>
<dbReference type="NCBIfam" id="TIGR02887">
    <property type="entry name" value="spore_ger_x_C"/>
    <property type="match status" value="1"/>
</dbReference>
<dbReference type="Pfam" id="PF05504">
    <property type="entry name" value="Spore_GerAC"/>
    <property type="match status" value="1"/>
</dbReference>
<evidence type="ECO:0000313" key="10">
    <source>
        <dbReference type="EMBL" id="MBB6694597.1"/>
    </source>
</evidence>
<evidence type="ECO:0000256" key="7">
    <source>
        <dbReference type="ARBA" id="ARBA00023288"/>
    </source>
</evidence>
<dbReference type="InterPro" id="IPR038501">
    <property type="entry name" value="Spore_GerAC_C_sf"/>
</dbReference>
<comment type="similarity">
    <text evidence="2">Belongs to the GerABKC lipoprotein family.</text>
</comment>
<proteinExistence type="inferred from homology"/>
<comment type="caution">
    <text evidence="10">The sequence shown here is derived from an EMBL/GenBank/DDBJ whole genome shotgun (WGS) entry which is preliminary data.</text>
</comment>
<evidence type="ECO:0000256" key="1">
    <source>
        <dbReference type="ARBA" id="ARBA00004635"/>
    </source>
</evidence>
<evidence type="ECO:0000256" key="4">
    <source>
        <dbReference type="ARBA" id="ARBA00022729"/>
    </source>
</evidence>
<organism evidence="10 11">
    <name type="scientific">Cohnella xylanilytica</name>
    <dbReference type="NCBI Taxonomy" id="557555"/>
    <lineage>
        <taxon>Bacteria</taxon>
        <taxon>Bacillati</taxon>
        <taxon>Bacillota</taxon>
        <taxon>Bacilli</taxon>
        <taxon>Bacillales</taxon>
        <taxon>Paenibacillaceae</taxon>
        <taxon>Cohnella</taxon>
    </lineage>
</organism>
<dbReference type="RefSeq" id="WP_185138556.1">
    <property type="nucleotide sequence ID" value="NZ_BORM01000004.1"/>
</dbReference>
<dbReference type="InterPro" id="IPR008844">
    <property type="entry name" value="Spore_GerAC-like"/>
</dbReference>
<dbReference type="GO" id="GO:0009847">
    <property type="term" value="P:spore germination"/>
    <property type="evidence" value="ECO:0007669"/>
    <property type="project" value="InterPro"/>
</dbReference>
<keyword evidence="4" id="KW-0732">Signal</keyword>
<evidence type="ECO:0000259" key="8">
    <source>
        <dbReference type="Pfam" id="PF05504"/>
    </source>
</evidence>
<evidence type="ECO:0000256" key="3">
    <source>
        <dbReference type="ARBA" id="ARBA00022544"/>
    </source>
</evidence>
<dbReference type="Proteomes" id="UP000553776">
    <property type="component" value="Unassembled WGS sequence"/>
</dbReference>
<evidence type="ECO:0000259" key="9">
    <source>
        <dbReference type="Pfam" id="PF25198"/>
    </source>
</evidence>
<dbReference type="Pfam" id="PF25198">
    <property type="entry name" value="Spore_GerAC_N"/>
    <property type="match status" value="1"/>
</dbReference>